<keyword evidence="9" id="KW-1185">Reference proteome</keyword>
<name>A0ABN7UB33_GIGMA</name>
<proteinExistence type="inferred from homology"/>
<comment type="similarity">
    <text evidence="2">Belongs to the SPF27 family.</text>
</comment>
<dbReference type="PANTHER" id="PTHR13296:SF0">
    <property type="entry name" value="PRE-MRNA-SPLICING FACTOR SPF27"/>
    <property type="match status" value="1"/>
</dbReference>
<keyword evidence="3" id="KW-0507">mRNA processing</keyword>
<reference evidence="8 9" key="1">
    <citation type="submission" date="2021-06" db="EMBL/GenBank/DDBJ databases">
        <authorList>
            <person name="Kallberg Y."/>
            <person name="Tangrot J."/>
            <person name="Rosling A."/>
        </authorList>
    </citation>
    <scope>NUCLEOTIDE SEQUENCE [LARGE SCALE GENOMIC DNA]</scope>
    <source>
        <strain evidence="8 9">120-4 pot B 10/14</strain>
    </source>
</reference>
<dbReference type="Proteomes" id="UP000789901">
    <property type="component" value="Unassembled WGS sequence"/>
</dbReference>
<dbReference type="Pfam" id="PF05700">
    <property type="entry name" value="BCAS2"/>
    <property type="match status" value="1"/>
</dbReference>
<dbReference type="EMBL" id="CAJVQB010001855">
    <property type="protein sequence ID" value="CAG8553287.1"/>
    <property type="molecule type" value="Genomic_DNA"/>
</dbReference>
<evidence type="ECO:0000313" key="8">
    <source>
        <dbReference type="EMBL" id="CAG8553287.1"/>
    </source>
</evidence>
<evidence type="ECO:0000256" key="3">
    <source>
        <dbReference type="ARBA" id="ARBA00022664"/>
    </source>
</evidence>
<gene>
    <name evidence="8" type="ORF">GMARGA_LOCUS4659</name>
</gene>
<evidence type="ECO:0000256" key="2">
    <source>
        <dbReference type="ARBA" id="ARBA00010788"/>
    </source>
</evidence>
<keyword evidence="5" id="KW-0508">mRNA splicing</keyword>
<keyword evidence="6" id="KW-0539">Nucleus</keyword>
<sequence>MRAKVDKLVEQEMRKRPSQSKRDYASHFPSNFELFKESPILGTEYQRVQQGKPITEMDTSRYKLIEPDDKEDEESWKKAVDNSNAQLYHQNHRFFNLELLQKFGANAWKLHNYQLEHELQQLQRTLEDYPGSQIEALENKWTELIGQTLQLEQNFSTVKEKITQIMTCRAIIVESFKNEEELEEAMTIKFLNKNEKELEEAVTIKSLKKYECKPEEAEKFLNIIGSNFKWSVSMPDHYRHHVFWALTDDVGRFENDDKVAYNYLVFFNCLDKDKFEMHMNKWVLVYWQKVIEYGQEFTEEQWSKLDEEKPGAIYLPADLSKHPNAKPAR</sequence>
<evidence type="ECO:0000256" key="6">
    <source>
        <dbReference type="ARBA" id="ARBA00023242"/>
    </source>
</evidence>
<evidence type="ECO:0000256" key="1">
    <source>
        <dbReference type="ARBA" id="ARBA00004123"/>
    </source>
</evidence>
<feature type="region of interest" description="Disordered" evidence="7">
    <location>
        <begin position="1"/>
        <end position="25"/>
    </location>
</feature>
<accession>A0ABN7UB33</accession>
<evidence type="ECO:0000256" key="5">
    <source>
        <dbReference type="ARBA" id="ARBA00023187"/>
    </source>
</evidence>
<dbReference type="InterPro" id="IPR008409">
    <property type="entry name" value="SPF27"/>
</dbReference>
<organism evidence="8 9">
    <name type="scientific">Gigaspora margarita</name>
    <dbReference type="NCBI Taxonomy" id="4874"/>
    <lineage>
        <taxon>Eukaryota</taxon>
        <taxon>Fungi</taxon>
        <taxon>Fungi incertae sedis</taxon>
        <taxon>Mucoromycota</taxon>
        <taxon>Glomeromycotina</taxon>
        <taxon>Glomeromycetes</taxon>
        <taxon>Diversisporales</taxon>
        <taxon>Gigasporaceae</taxon>
        <taxon>Gigaspora</taxon>
    </lineage>
</organism>
<evidence type="ECO:0000313" key="9">
    <source>
        <dbReference type="Proteomes" id="UP000789901"/>
    </source>
</evidence>
<comment type="subcellular location">
    <subcellularLocation>
        <location evidence="1">Nucleus</location>
    </subcellularLocation>
</comment>
<keyword evidence="4" id="KW-0747">Spliceosome</keyword>
<evidence type="ECO:0000256" key="7">
    <source>
        <dbReference type="SAM" id="MobiDB-lite"/>
    </source>
</evidence>
<protein>
    <submittedName>
        <fullName evidence="8">12734_t:CDS:1</fullName>
    </submittedName>
</protein>
<evidence type="ECO:0000256" key="4">
    <source>
        <dbReference type="ARBA" id="ARBA00022728"/>
    </source>
</evidence>
<comment type="caution">
    <text evidence="8">The sequence shown here is derived from an EMBL/GenBank/DDBJ whole genome shotgun (WGS) entry which is preliminary data.</text>
</comment>
<dbReference type="PANTHER" id="PTHR13296">
    <property type="entry name" value="BCAS2 PROTEIN"/>
    <property type="match status" value="1"/>
</dbReference>